<gene>
    <name evidence="1" type="ORF">C6Y53_09545</name>
</gene>
<name>A0A2S0MPV0_9RHOB</name>
<evidence type="ECO:0000313" key="1">
    <source>
        <dbReference type="EMBL" id="AVO37922.1"/>
    </source>
</evidence>
<organism evidence="1 2">
    <name type="scientific">Pukyongiella litopenaei</name>
    <dbReference type="NCBI Taxonomy" id="2605946"/>
    <lineage>
        <taxon>Bacteria</taxon>
        <taxon>Pseudomonadati</taxon>
        <taxon>Pseudomonadota</taxon>
        <taxon>Alphaproteobacteria</taxon>
        <taxon>Rhodobacterales</taxon>
        <taxon>Paracoccaceae</taxon>
        <taxon>Pukyongiella</taxon>
    </lineage>
</organism>
<evidence type="ECO:0000313" key="2">
    <source>
        <dbReference type="Proteomes" id="UP000237655"/>
    </source>
</evidence>
<dbReference type="Proteomes" id="UP000237655">
    <property type="component" value="Chromosome"/>
</dbReference>
<dbReference type="AlphaFoldDB" id="A0A2S0MPV0"/>
<protein>
    <submittedName>
        <fullName evidence="1">Uncharacterized protein</fullName>
    </submittedName>
</protein>
<dbReference type="EMBL" id="CP027665">
    <property type="protein sequence ID" value="AVO37922.1"/>
    <property type="molecule type" value="Genomic_DNA"/>
</dbReference>
<keyword evidence="2" id="KW-1185">Reference proteome</keyword>
<dbReference type="KEGG" id="thas:C6Y53_09545"/>
<accession>A0A2S0MPV0</accession>
<proteinExistence type="predicted"/>
<sequence length="206" mass="22406">MVPMQERRQGRAKIMGATAQALELHPGVSPVVLAGRDAWRRFCAAHELGLDQLLCVGRALLEGRRAAMLKAGANTPTGAPYIAAFRSWCAEAGFSEVPTNWRMDLTWCAEHETEVRAAWGAHLAARAKGRPSLNPRTLRQSVTKIRKEGPPRKRKAPTVAAMPIETLCVSLGRRLAALDPHCALGEIARLASTLETATISARKNSR</sequence>
<reference evidence="2" key="1">
    <citation type="submission" date="2018-03" db="EMBL/GenBank/DDBJ databases">
        <title>Genomic analysis of the strain SH-1 isolated from shrimp intestine.</title>
        <authorList>
            <person name="Kim Y.-S."/>
            <person name="Kim S.-E."/>
            <person name="Kim K.-H."/>
        </authorList>
    </citation>
    <scope>NUCLEOTIDE SEQUENCE [LARGE SCALE GENOMIC DNA]</scope>
    <source>
        <strain evidence="2">SH-1</strain>
    </source>
</reference>